<reference evidence="2 3" key="1">
    <citation type="journal article" date="2019" name="Phytopathology">
        <title>A Novel Group of Rhizobium tumorigenes-Like Agrobacteria Associated with Crown Gall Disease of Rhododendron and Blueberry.</title>
        <authorList>
            <person name="Kuzmanovic N."/>
            <person name="Behrens P."/>
            <person name="Idczak E."/>
            <person name="Wagner S."/>
            <person name="Gotz M."/>
            <person name="Sproer C."/>
            <person name="Bunk B."/>
            <person name="Overmann J."/>
            <person name="Smalla K."/>
        </authorList>
    </citation>
    <scope>NUCLEOTIDE SEQUENCE [LARGE SCALE GENOMIC DNA]</scope>
    <source>
        <strain evidence="3">rho-6.2</strain>
    </source>
</reference>
<protein>
    <recommendedName>
        <fullName evidence="1">Putative phage metallopeptidase domain-containing protein</fullName>
    </recommendedName>
</protein>
<gene>
    <name evidence="2" type="ORF">PR018_23700</name>
</gene>
<organism evidence="2 3">
    <name type="scientific">Rhizobium rhododendri</name>
    <dbReference type="NCBI Taxonomy" id="2506430"/>
    <lineage>
        <taxon>Bacteria</taxon>
        <taxon>Pseudomonadati</taxon>
        <taxon>Pseudomonadota</taxon>
        <taxon>Alphaproteobacteria</taxon>
        <taxon>Hyphomicrobiales</taxon>
        <taxon>Rhizobiaceae</taxon>
        <taxon>Rhizobium/Agrobacterium group</taxon>
        <taxon>Rhizobium</taxon>
    </lineage>
</organism>
<dbReference type="InterPro" id="IPR043998">
    <property type="entry name" value="Put_Metallopep"/>
</dbReference>
<dbReference type="Pfam" id="PF18894">
    <property type="entry name" value="PhageMetallopep"/>
    <property type="match status" value="1"/>
</dbReference>
<evidence type="ECO:0000259" key="1">
    <source>
        <dbReference type="Pfam" id="PF18894"/>
    </source>
</evidence>
<name>A0ABY8IND0_9HYPH</name>
<accession>A0ABY8IND0</accession>
<dbReference type="EMBL" id="CP117268">
    <property type="protein sequence ID" value="WFS25243.1"/>
    <property type="molecule type" value="Genomic_DNA"/>
</dbReference>
<evidence type="ECO:0000313" key="3">
    <source>
        <dbReference type="Proteomes" id="UP000318939"/>
    </source>
</evidence>
<evidence type="ECO:0000313" key="2">
    <source>
        <dbReference type="EMBL" id="WFS25243.1"/>
    </source>
</evidence>
<proteinExistence type="predicted"/>
<feature type="domain" description="Putative phage metallopeptidase" evidence="1">
    <location>
        <begin position="3"/>
        <end position="48"/>
    </location>
</feature>
<sequence length="72" mass="7824">MDDFGQPKFNKQTGRLVYIIRGHDAEQFIGVLGGYGADASGVREIINATNRPPEIARAHIDHACGTCNLRVA</sequence>
<reference evidence="2 3" key="2">
    <citation type="journal article" date="2023" name="MicrobiologyOpen">
        <title>Genomics of the tumorigenes clade of the family Rhizobiaceae and description of Rhizobium rhododendri sp. nov.</title>
        <authorList>
            <person name="Kuzmanovic N."/>
            <person name="diCenzo G.C."/>
            <person name="Bunk B."/>
            <person name="Sproeer C."/>
            <person name="Fruehling A."/>
            <person name="Neumann-Schaal M."/>
            <person name="Overmann J."/>
            <person name="Smalla K."/>
        </authorList>
    </citation>
    <scope>NUCLEOTIDE SEQUENCE [LARGE SCALE GENOMIC DNA]</scope>
    <source>
        <strain evidence="3">rho-6.2</strain>
        <plasmid evidence="2 3">unnamed1</plasmid>
    </source>
</reference>
<keyword evidence="3" id="KW-1185">Reference proteome</keyword>
<dbReference type="Proteomes" id="UP000318939">
    <property type="component" value="Plasmid unnamed1"/>
</dbReference>
<keyword evidence="2" id="KW-0614">Plasmid</keyword>
<geneLocation type="plasmid" evidence="2 3">
    <name>unnamed1</name>
</geneLocation>